<comment type="subcellular location">
    <subcellularLocation>
        <location evidence="1">Membrane</location>
        <topology evidence="1">Single-pass membrane protein</topology>
    </subcellularLocation>
</comment>
<keyword evidence="3 6" id="KW-1133">Transmembrane helix</keyword>
<comment type="caution">
    <text evidence="8">The sequence shown here is derived from an EMBL/GenBank/DDBJ whole genome shotgun (WGS) entry which is preliminary data.</text>
</comment>
<evidence type="ECO:0000256" key="1">
    <source>
        <dbReference type="ARBA" id="ARBA00004167"/>
    </source>
</evidence>
<evidence type="ECO:0000313" key="9">
    <source>
        <dbReference type="Proteomes" id="UP000283841"/>
    </source>
</evidence>
<dbReference type="STRING" id="264951.A0A443HT16"/>
<protein>
    <recommendedName>
        <fullName evidence="10">Mid2 domain-containing protein</fullName>
    </recommendedName>
</protein>
<organism evidence="8 9">
    <name type="scientific">Byssochlamys spectabilis</name>
    <name type="common">Paecilomyces variotii</name>
    <dbReference type="NCBI Taxonomy" id="264951"/>
    <lineage>
        <taxon>Eukaryota</taxon>
        <taxon>Fungi</taxon>
        <taxon>Dikarya</taxon>
        <taxon>Ascomycota</taxon>
        <taxon>Pezizomycotina</taxon>
        <taxon>Eurotiomycetes</taxon>
        <taxon>Eurotiomycetidae</taxon>
        <taxon>Eurotiales</taxon>
        <taxon>Thermoascaceae</taxon>
        <taxon>Paecilomyces</taxon>
    </lineage>
</organism>
<dbReference type="VEuPathDB" id="FungiDB:C8Q69DRAFT_468302"/>
<evidence type="ECO:0000256" key="5">
    <source>
        <dbReference type="SAM" id="MobiDB-lite"/>
    </source>
</evidence>
<reference evidence="8 9" key="1">
    <citation type="journal article" date="2018" name="Front. Microbiol.">
        <title>Genomic and genetic insights into a cosmopolitan fungus, Paecilomyces variotii (Eurotiales).</title>
        <authorList>
            <person name="Urquhart A.S."/>
            <person name="Mondo S.J."/>
            <person name="Makela M.R."/>
            <person name="Hane J.K."/>
            <person name="Wiebenga A."/>
            <person name="He G."/>
            <person name="Mihaltcheva S."/>
            <person name="Pangilinan J."/>
            <person name="Lipzen A."/>
            <person name="Barry K."/>
            <person name="de Vries R.P."/>
            <person name="Grigoriev I.V."/>
            <person name="Idnurm A."/>
        </authorList>
    </citation>
    <scope>NUCLEOTIDE SEQUENCE [LARGE SCALE GENOMIC DNA]</scope>
    <source>
        <strain evidence="8 9">CBS 101075</strain>
    </source>
</reference>
<dbReference type="GO" id="GO:0016020">
    <property type="term" value="C:membrane"/>
    <property type="evidence" value="ECO:0007669"/>
    <property type="project" value="UniProtKB-SubCell"/>
</dbReference>
<dbReference type="EMBL" id="RCNU01000006">
    <property type="protein sequence ID" value="RWQ94924.1"/>
    <property type="molecule type" value="Genomic_DNA"/>
</dbReference>
<feature type="region of interest" description="Disordered" evidence="5">
    <location>
        <begin position="136"/>
        <end position="155"/>
    </location>
</feature>
<feature type="signal peptide" evidence="7">
    <location>
        <begin position="1"/>
        <end position="26"/>
    </location>
</feature>
<keyword evidence="2 6" id="KW-0812">Transmembrane</keyword>
<feature type="transmembrane region" description="Helical" evidence="6">
    <location>
        <begin position="160"/>
        <end position="182"/>
    </location>
</feature>
<keyword evidence="7" id="KW-0732">Signal</keyword>
<dbReference type="PANTHER" id="PTHR15549">
    <property type="entry name" value="PAIRED IMMUNOGLOBULIN-LIKE TYPE 2 RECEPTOR"/>
    <property type="match status" value="1"/>
</dbReference>
<name>A0A443HT16_BYSSP</name>
<evidence type="ECO:0000256" key="7">
    <source>
        <dbReference type="SAM" id="SignalP"/>
    </source>
</evidence>
<proteinExistence type="predicted"/>
<evidence type="ECO:0000313" key="8">
    <source>
        <dbReference type="EMBL" id="RWQ94924.1"/>
    </source>
</evidence>
<feature type="compositionally biased region" description="Low complexity" evidence="5">
    <location>
        <begin position="137"/>
        <end position="155"/>
    </location>
</feature>
<dbReference type="InterPro" id="IPR051694">
    <property type="entry name" value="Immunoregulatory_rcpt-like"/>
</dbReference>
<dbReference type="Proteomes" id="UP000283841">
    <property type="component" value="Unassembled WGS sequence"/>
</dbReference>
<dbReference type="RefSeq" id="XP_028484569.1">
    <property type="nucleotide sequence ID" value="XM_028630680.1"/>
</dbReference>
<feature type="chain" id="PRO_5019089809" description="Mid2 domain-containing protein" evidence="7">
    <location>
        <begin position="27"/>
        <end position="253"/>
    </location>
</feature>
<evidence type="ECO:0000256" key="6">
    <source>
        <dbReference type="SAM" id="Phobius"/>
    </source>
</evidence>
<dbReference type="GO" id="GO:0071944">
    <property type="term" value="C:cell periphery"/>
    <property type="evidence" value="ECO:0007669"/>
    <property type="project" value="UniProtKB-ARBA"/>
</dbReference>
<keyword evidence="4 6" id="KW-0472">Membrane</keyword>
<dbReference type="AlphaFoldDB" id="A0A443HT16"/>
<evidence type="ECO:0008006" key="10">
    <source>
        <dbReference type="Google" id="ProtNLM"/>
    </source>
</evidence>
<dbReference type="GeneID" id="39599957"/>
<evidence type="ECO:0000256" key="4">
    <source>
        <dbReference type="ARBA" id="ARBA00023136"/>
    </source>
</evidence>
<evidence type="ECO:0000256" key="2">
    <source>
        <dbReference type="ARBA" id="ARBA00022692"/>
    </source>
</evidence>
<accession>A0A443HT16</accession>
<evidence type="ECO:0000256" key="3">
    <source>
        <dbReference type="ARBA" id="ARBA00022989"/>
    </source>
</evidence>
<gene>
    <name evidence="8" type="ORF">C8Q69DRAFT_468302</name>
</gene>
<keyword evidence="9" id="KW-1185">Reference proteome</keyword>
<feature type="region of interest" description="Disordered" evidence="5">
    <location>
        <begin position="191"/>
        <end position="253"/>
    </location>
</feature>
<sequence length="253" mass="27583">MSQQPAIFSLWRNTLLFLLLCLPLNALFVFTNPPPFINGPENQSNDPAYNVESILKISWKGSQSAQSDKVSIDLWQAVPNSTAEWVFQNISGRQSYNWHVKTSRNLSLSDRFFFLMYVDGNENYVARSHQFIINDNSTNTTSSDETSSSTSTGLSSGAKIGIGVGVGVGVPAIAGVALLFILRRRRRGQIKASGQKFESTDGKPAVTEPFEAPGTKSEITAELGGETSGKRPLELAPNTVNKTTEPQELEAPV</sequence>